<sequence>MMLAQGPILVHYLLHHVAWGDLHGHCHGRRRAVGHHPDSGRTLYELHLVAHLEEDGFARVDVQEHHVRRDTRLVGGGRRRHVGGHHPGCRAVRGAPKTLGLLLLLQKALTAVAALLCPRETVHHVPAAGRFAHLPVCTRLDWGAPGCQQGLAAHGQERILRGPCSVVVLRLLRRWWLWLTVERGSVVCIGLGARHWRRLLLARCSRPWASACYGRHGVGLSLGPCSVVVLRLLRRWWLWLTVERGSVVCIGLGARHWRRLLLARCSRPWASACYGRHGVGLSVKPQPASYLWRTFIAGRHIEGPSETLPTSGSVGTCRKSRRNSVGPRSEYRGKPQDSGHSTQKCGGENITTGRLRYLLTCTLAGYETNL</sequence>
<proteinExistence type="predicted"/>
<dbReference type="AlphaFoldDB" id="A0A6B0V9X5"/>
<reference evidence="2" key="1">
    <citation type="submission" date="2019-12" db="EMBL/GenBank/DDBJ databases">
        <title>An insight into the sialome of adult female Ixodes ricinus ticks feeding for 6 days.</title>
        <authorList>
            <person name="Perner J."/>
            <person name="Ribeiro J.M.C."/>
        </authorList>
    </citation>
    <scope>NUCLEOTIDE SEQUENCE</scope>
    <source>
        <strain evidence="2">Semi-engorged</strain>
        <tissue evidence="2">Salivary glands</tissue>
    </source>
</reference>
<organism evidence="2">
    <name type="scientific">Ixodes ricinus</name>
    <name type="common">Common tick</name>
    <name type="synonym">Acarus ricinus</name>
    <dbReference type="NCBI Taxonomy" id="34613"/>
    <lineage>
        <taxon>Eukaryota</taxon>
        <taxon>Metazoa</taxon>
        <taxon>Ecdysozoa</taxon>
        <taxon>Arthropoda</taxon>
        <taxon>Chelicerata</taxon>
        <taxon>Arachnida</taxon>
        <taxon>Acari</taxon>
        <taxon>Parasitiformes</taxon>
        <taxon>Ixodida</taxon>
        <taxon>Ixodoidea</taxon>
        <taxon>Ixodidae</taxon>
        <taxon>Ixodinae</taxon>
        <taxon>Ixodes</taxon>
    </lineage>
</organism>
<protein>
    <submittedName>
        <fullName evidence="2">Uncharacterized protein</fullName>
    </submittedName>
</protein>
<accession>A0A6B0V9X5</accession>
<evidence type="ECO:0000313" key="2">
    <source>
        <dbReference type="EMBL" id="MXU98842.1"/>
    </source>
</evidence>
<evidence type="ECO:0000256" key="1">
    <source>
        <dbReference type="SAM" id="MobiDB-lite"/>
    </source>
</evidence>
<name>A0A6B0V9X5_IXORI</name>
<feature type="compositionally biased region" description="Polar residues" evidence="1">
    <location>
        <begin position="338"/>
        <end position="347"/>
    </location>
</feature>
<feature type="region of interest" description="Disordered" evidence="1">
    <location>
        <begin position="303"/>
        <end position="347"/>
    </location>
</feature>
<dbReference type="EMBL" id="GIFC01016759">
    <property type="protein sequence ID" value="MXU98842.1"/>
    <property type="molecule type" value="Transcribed_RNA"/>
</dbReference>